<evidence type="ECO:0000313" key="2">
    <source>
        <dbReference type="EMBL" id="GEO90695.1"/>
    </source>
</evidence>
<sequence length="70" mass="7651">MQDRPLLAPQGAPHGRAGDDDVGRCRLGTGLEHVGLRHPETDEQPVEAQQGVDPKGIRSLQEDITFFSTF</sequence>
<dbReference type="Proteomes" id="UP000321155">
    <property type="component" value="Unassembled WGS sequence"/>
</dbReference>
<dbReference type="EMBL" id="BJZR01000001">
    <property type="protein sequence ID" value="GEO90695.1"/>
    <property type="molecule type" value="Genomic_DNA"/>
</dbReference>
<gene>
    <name evidence="2" type="ORF">KFL01_00010</name>
</gene>
<name>A0ABQ0X088_9MICC</name>
<comment type="caution">
    <text evidence="2">The sequence shown here is derived from an EMBL/GenBank/DDBJ whole genome shotgun (WGS) entry which is preliminary data.</text>
</comment>
<protein>
    <submittedName>
        <fullName evidence="2">Uncharacterized protein</fullName>
    </submittedName>
</protein>
<feature type="region of interest" description="Disordered" evidence="1">
    <location>
        <begin position="1"/>
        <end position="26"/>
    </location>
</feature>
<accession>A0ABQ0X088</accession>
<reference evidence="2 3" key="1">
    <citation type="submission" date="2019-07" db="EMBL/GenBank/DDBJ databases">
        <title>Whole genome shotgun sequence of Kocuria flava NBRC 107626.</title>
        <authorList>
            <person name="Hosoyama A."/>
            <person name="Uohara A."/>
            <person name="Ohji S."/>
            <person name="Ichikawa N."/>
        </authorList>
    </citation>
    <scope>NUCLEOTIDE SEQUENCE [LARGE SCALE GENOMIC DNA]</scope>
    <source>
        <strain evidence="2 3">NBRC 107626</strain>
    </source>
</reference>
<keyword evidence="3" id="KW-1185">Reference proteome</keyword>
<organism evidence="2 3">
    <name type="scientific">Kocuria flava</name>
    <dbReference type="NCBI Taxonomy" id="446860"/>
    <lineage>
        <taxon>Bacteria</taxon>
        <taxon>Bacillati</taxon>
        <taxon>Actinomycetota</taxon>
        <taxon>Actinomycetes</taxon>
        <taxon>Micrococcales</taxon>
        <taxon>Micrococcaceae</taxon>
        <taxon>Kocuria</taxon>
    </lineage>
</organism>
<evidence type="ECO:0000256" key="1">
    <source>
        <dbReference type="SAM" id="MobiDB-lite"/>
    </source>
</evidence>
<proteinExistence type="predicted"/>
<evidence type="ECO:0000313" key="3">
    <source>
        <dbReference type="Proteomes" id="UP000321155"/>
    </source>
</evidence>